<comment type="caution">
    <text evidence="1">The sequence shown here is derived from an EMBL/GenBank/DDBJ whole genome shotgun (WGS) entry which is preliminary data.</text>
</comment>
<dbReference type="RefSeq" id="WP_380050625.1">
    <property type="nucleotide sequence ID" value="NZ_JBHLTC010000028.1"/>
</dbReference>
<evidence type="ECO:0000313" key="2">
    <source>
        <dbReference type="Proteomes" id="UP001589890"/>
    </source>
</evidence>
<evidence type="ECO:0000313" key="1">
    <source>
        <dbReference type="EMBL" id="MFC0626707.1"/>
    </source>
</evidence>
<dbReference type="Gene3D" id="3.40.50.150">
    <property type="entry name" value="Vaccinia Virus protein VP39"/>
    <property type="match status" value="1"/>
</dbReference>
<gene>
    <name evidence="1" type="ORF">ACFFGN_21685</name>
</gene>
<proteinExistence type="predicted"/>
<name>A0ABV6QSV7_9ACTN</name>
<dbReference type="SUPFAM" id="SSF53335">
    <property type="entry name" value="S-adenosyl-L-methionine-dependent methyltransferases"/>
    <property type="match status" value="1"/>
</dbReference>
<protein>
    <submittedName>
        <fullName evidence="1">Uncharacterized protein</fullName>
    </submittedName>
</protein>
<keyword evidence="2" id="KW-1185">Reference proteome</keyword>
<dbReference type="EMBL" id="JBHLTC010000028">
    <property type="protein sequence ID" value="MFC0626707.1"/>
    <property type="molecule type" value="Genomic_DNA"/>
</dbReference>
<accession>A0ABV6QSV7</accession>
<organism evidence="1 2">
    <name type="scientific">Kribbella deserti</name>
    <dbReference type="NCBI Taxonomy" id="1926257"/>
    <lineage>
        <taxon>Bacteria</taxon>
        <taxon>Bacillati</taxon>
        <taxon>Actinomycetota</taxon>
        <taxon>Actinomycetes</taxon>
        <taxon>Propionibacteriales</taxon>
        <taxon>Kribbellaceae</taxon>
        <taxon>Kribbella</taxon>
    </lineage>
</organism>
<sequence>MDLRDGWFRRTAWRLPHDLARALGSPAARVAARWIAFEPAFDCLRKLKAAAIANDLMTLLEVAPMALGDRPEMAELRADSRYDVADAGVRSLHGDGAIVQRVPVVRLDDRADKHGYQHTGQVLDHNALFRPDHHHT</sequence>
<reference evidence="1 2" key="1">
    <citation type="submission" date="2024-09" db="EMBL/GenBank/DDBJ databases">
        <authorList>
            <person name="Sun Q."/>
            <person name="Mori K."/>
        </authorList>
    </citation>
    <scope>NUCLEOTIDE SEQUENCE [LARGE SCALE GENOMIC DNA]</scope>
    <source>
        <strain evidence="1 2">CGMCC 1.15906</strain>
    </source>
</reference>
<dbReference type="Proteomes" id="UP001589890">
    <property type="component" value="Unassembled WGS sequence"/>
</dbReference>
<dbReference type="InterPro" id="IPR029063">
    <property type="entry name" value="SAM-dependent_MTases_sf"/>
</dbReference>